<protein>
    <recommendedName>
        <fullName evidence="4">Lipoprotein</fullName>
    </recommendedName>
</protein>
<evidence type="ECO:0008006" key="4">
    <source>
        <dbReference type="Google" id="ProtNLM"/>
    </source>
</evidence>
<dbReference type="EMBL" id="JACHHX010000009">
    <property type="protein sequence ID" value="MBB5015677.1"/>
    <property type="molecule type" value="Genomic_DNA"/>
</dbReference>
<name>A0A7W8DEG1_9GAMM</name>
<feature type="chain" id="PRO_5031105919" description="Lipoprotein" evidence="1">
    <location>
        <begin position="19"/>
        <end position="162"/>
    </location>
</feature>
<dbReference type="RefSeq" id="WP_183948356.1">
    <property type="nucleotide sequence ID" value="NZ_JACHHX010000009.1"/>
</dbReference>
<sequence length="162" mass="18007">MTRTFRFLILALAVLSLAACKKEEQVQVEEQVELVAPTGSDSRAWRDYLTQVVRRNSNEDVLQTFTYFLPGSDTEDYDALFQRQVDNVGGAIARGITAGNQLLFASPESDRLANLIEAAFEYAQAGSLRGVRVIFVGKPEDVERVKAVVEPTGAQFIFVEMK</sequence>
<evidence type="ECO:0000256" key="1">
    <source>
        <dbReference type="SAM" id="SignalP"/>
    </source>
</evidence>
<evidence type="ECO:0000313" key="3">
    <source>
        <dbReference type="Proteomes" id="UP000519004"/>
    </source>
</evidence>
<organism evidence="2 3">
    <name type="scientific">Rehaibacterium terrae</name>
    <dbReference type="NCBI Taxonomy" id="1341696"/>
    <lineage>
        <taxon>Bacteria</taxon>
        <taxon>Pseudomonadati</taxon>
        <taxon>Pseudomonadota</taxon>
        <taxon>Gammaproteobacteria</taxon>
        <taxon>Lysobacterales</taxon>
        <taxon>Lysobacteraceae</taxon>
        <taxon>Rehaibacterium</taxon>
    </lineage>
</organism>
<gene>
    <name evidence="2" type="ORF">HNQ58_001581</name>
</gene>
<reference evidence="2 3" key="1">
    <citation type="submission" date="2020-08" db="EMBL/GenBank/DDBJ databases">
        <title>Genomic Encyclopedia of Type Strains, Phase IV (KMG-IV): sequencing the most valuable type-strain genomes for metagenomic binning, comparative biology and taxonomic classification.</title>
        <authorList>
            <person name="Goeker M."/>
        </authorList>
    </citation>
    <scope>NUCLEOTIDE SEQUENCE [LARGE SCALE GENOMIC DNA]</scope>
    <source>
        <strain evidence="2 3">DSM 25897</strain>
    </source>
</reference>
<evidence type="ECO:0000313" key="2">
    <source>
        <dbReference type="EMBL" id="MBB5015677.1"/>
    </source>
</evidence>
<dbReference type="AlphaFoldDB" id="A0A7W8DEG1"/>
<feature type="signal peptide" evidence="1">
    <location>
        <begin position="1"/>
        <end position="18"/>
    </location>
</feature>
<comment type="caution">
    <text evidence="2">The sequence shown here is derived from an EMBL/GenBank/DDBJ whole genome shotgun (WGS) entry which is preliminary data.</text>
</comment>
<dbReference type="PROSITE" id="PS51257">
    <property type="entry name" value="PROKAR_LIPOPROTEIN"/>
    <property type="match status" value="1"/>
</dbReference>
<keyword evidence="3" id="KW-1185">Reference proteome</keyword>
<dbReference type="Proteomes" id="UP000519004">
    <property type="component" value="Unassembled WGS sequence"/>
</dbReference>
<accession>A0A7W8DEG1</accession>
<proteinExistence type="predicted"/>
<keyword evidence="1" id="KW-0732">Signal</keyword>